<dbReference type="AlphaFoldDB" id="A0A0D7A8I6"/>
<dbReference type="Pfam" id="PF14223">
    <property type="entry name" value="Retrotran_gag_2"/>
    <property type="match status" value="1"/>
</dbReference>
<sequence>LPKRKADGSNWVTYKERFLNNIMKQGLRAQLAGRKIKPEEPEIREDGKYYLPKASKPLSDDEANATWEKADEWAQNEAKIREVIYETVDQTTFMQIKNEPTAAKMWQALAKITEGRGDTIKVD</sequence>
<reference evidence="1 2" key="1">
    <citation type="journal article" date="2015" name="Fungal Genet. Biol.">
        <title>Evolution of novel wood decay mechanisms in Agaricales revealed by the genome sequences of Fistulina hepatica and Cylindrobasidium torrendii.</title>
        <authorList>
            <person name="Floudas D."/>
            <person name="Held B.W."/>
            <person name="Riley R."/>
            <person name="Nagy L.G."/>
            <person name="Koehler G."/>
            <person name="Ransdell A.S."/>
            <person name="Younus H."/>
            <person name="Chow J."/>
            <person name="Chiniquy J."/>
            <person name="Lipzen A."/>
            <person name="Tritt A."/>
            <person name="Sun H."/>
            <person name="Haridas S."/>
            <person name="LaButti K."/>
            <person name="Ohm R.A."/>
            <person name="Kues U."/>
            <person name="Blanchette R.A."/>
            <person name="Grigoriev I.V."/>
            <person name="Minto R.E."/>
            <person name="Hibbett D.S."/>
        </authorList>
    </citation>
    <scope>NUCLEOTIDE SEQUENCE [LARGE SCALE GENOMIC DNA]</scope>
    <source>
        <strain evidence="1 2">ATCC 64428</strain>
    </source>
</reference>
<dbReference type="OrthoDB" id="3015170at2759"/>
<accession>A0A0D7A8I6</accession>
<protein>
    <submittedName>
        <fullName evidence="1">Uncharacterized protein</fullName>
    </submittedName>
</protein>
<evidence type="ECO:0000313" key="2">
    <source>
        <dbReference type="Proteomes" id="UP000054144"/>
    </source>
</evidence>
<gene>
    <name evidence="1" type="ORF">FISHEDRAFT_29029</name>
</gene>
<proteinExistence type="predicted"/>
<dbReference type="Proteomes" id="UP000054144">
    <property type="component" value="Unassembled WGS sequence"/>
</dbReference>
<name>A0A0D7A8I6_9AGAR</name>
<dbReference type="EMBL" id="KN882040">
    <property type="protein sequence ID" value="KIY46241.1"/>
    <property type="molecule type" value="Genomic_DNA"/>
</dbReference>
<feature type="non-terminal residue" evidence="1">
    <location>
        <position position="123"/>
    </location>
</feature>
<evidence type="ECO:0000313" key="1">
    <source>
        <dbReference type="EMBL" id="KIY46241.1"/>
    </source>
</evidence>
<keyword evidence="2" id="KW-1185">Reference proteome</keyword>
<feature type="non-terminal residue" evidence="1">
    <location>
        <position position="1"/>
    </location>
</feature>
<organism evidence="1 2">
    <name type="scientific">Fistulina hepatica ATCC 64428</name>
    <dbReference type="NCBI Taxonomy" id="1128425"/>
    <lineage>
        <taxon>Eukaryota</taxon>
        <taxon>Fungi</taxon>
        <taxon>Dikarya</taxon>
        <taxon>Basidiomycota</taxon>
        <taxon>Agaricomycotina</taxon>
        <taxon>Agaricomycetes</taxon>
        <taxon>Agaricomycetidae</taxon>
        <taxon>Agaricales</taxon>
        <taxon>Fistulinaceae</taxon>
        <taxon>Fistulina</taxon>
    </lineage>
</organism>